<proteinExistence type="predicted"/>
<evidence type="ECO:0000313" key="1">
    <source>
        <dbReference type="EMBL" id="MQY20493.1"/>
    </source>
</evidence>
<dbReference type="AlphaFoldDB" id="A0A7K0D422"/>
<dbReference type="Proteomes" id="UP000438448">
    <property type="component" value="Unassembled WGS sequence"/>
</dbReference>
<comment type="caution">
    <text evidence="1">The sequence shown here is derived from an EMBL/GenBank/DDBJ whole genome shotgun (WGS) entry which is preliminary data.</text>
</comment>
<accession>A0A7K0D422</accession>
<evidence type="ECO:0008006" key="3">
    <source>
        <dbReference type="Google" id="ProtNLM"/>
    </source>
</evidence>
<evidence type="ECO:0000313" key="2">
    <source>
        <dbReference type="Proteomes" id="UP000438448"/>
    </source>
</evidence>
<reference evidence="1 2" key="1">
    <citation type="submission" date="2019-10" db="EMBL/GenBank/DDBJ databases">
        <title>Nocardia macrotermitis sp. nov. and Nocardia aurantia sp. nov., isolated from the gut of fungus growing-termite Macrotermes natalensis.</title>
        <authorList>
            <person name="Benndorf R."/>
            <person name="Schwitalla J."/>
            <person name="Martin K."/>
            <person name="De Beer W."/>
            <person name="Kaster A.-K."/>
            <person name="Vollmers J."/>
            <person name="Poulsen M."/>
            <person name="Beemelmanns C."/>
        </authorList>
    </citation>
    <scope>NUCLEOTIDE SEQUENCE [LARGE SCALE GENOMIC DNA]</scope>
    <source>
        <strain evidence="1 2">RB20</strain>
    </source>
</reference>
<keyword evidence="2" id="KW-1185">Reference proteome</keyword>
<name>A0A7K0D422_9NOCA</name>
<protein>
    <recommendedName>
        <fullName evidence="3">CHAT domain-containing protein</fullName>
    </recommendedName>
</protein>
<sequence>MSAERQPTVLVRMADAGELYMSWRWQHDSADAGVWVIPGAEVDRIVSRVRAALPGTSVAGIESALTTGELADYNSEHDLAQALSRTLLPHRLAAQLYDLYVRGVRPHIRIQPSPRTAQIPWELLAPDPGLRLLDIADLSQLAPAGLVSAPGITARSWAETRDLPVVTVLDPRVPGFRADSALGSVLGRMSPELPLARHISRYLLENCLRPAVSDPVEIFRRQDQDRGWLSETLRAGASRLLYVGHVTAAAPESGRSEDARLHLTCTADTEGFAPPERTHRPLSAKDLILGTHTLADHPHTGPDLWPMPSRVALIACESGGDLRFGEPLGLLAAMLNGGAELITVGRWPLPTDLAFERFAATPSTRHPLQDNICAIDTAHNSPDPISTLMHWQRDRAAAWRETHSLCDSPLLWAAFATVTTTR</sequence>
<gene>
    <name evidence="1" type="ORF">NRB20_35980</name>
</gene>
<organism evidence="1 2">
    <name type="scientific">Nocardia macrotermitis</name>
    <dbReference type="NCBI Taxonomy" id="2585198"/>
    <lineage>
        <taxon>Bacteria</taxon>
        <taxon>Bacillati</taxon>
        <taxon>Actinomycetota</taxon>
        <taxon>Actinomycetes</taxon>
        <taxon>Mycobacteriales</taxon>
        <taxon>Nocardiaceae</taxon>
        <taxon>Nocardia</taxon>
    </lineage>
</organism>
<dbReference type="EMBL" id="WEGK01000007">
    <property type="protein sequence ID" value="MQY20493.1"/>
    <property type="molecule type" value="Genomic_DNA"/>
</dbReference>